<evidence type="ECO:0000313" key="2">
    <source>
        <dbReference type="Proteomes" id="UP001054945"/>
    </source>
</evidence>
<accession>A0AAV4PU87</accession>
<proteinExistence type="predicted"/>
<dbReference type="Proteomes" id="UP001054945">
    <property type="component" value="Unassembled WGS sequence"/>
</dbReference>
<comment type="caution">
    <text evidence="1">The sequence shown here is derived from an EMBL/GenBank/DDBJ whole genome shotgun (WGS) entry which is preliminary data.</text>
</comment>
<dbReference type="EMBL" id="BPLR01005276">
    <property type="protein sequence ID" value="GIY01193.1"/>
    <property type="molecule type" value="Genomic_DNA"/>
</dbReference>
<dbReference type="AlphaFoldDB" id="A0AAV4PU87"/>
<sequence>MEDNSYHLSQFVLPQSNEERVSSHINGETIHLPPQYHLSNEERVSGETIHVPPQSNERLSQEPRVVSVQKLPLSHVEGAASVVVEQACLAEKNNTNPSGHHSSNPILNTYVSGGQLFPTIKATADAPKSRIVGFRYQRIPLRCHLWRQLARRIVRKLLSPVDSR</sequence>
<gene>
    <name evidence="1" type="ORF">CEXT_602031</name>
</gene>
<reference evidence="1 2" key="1">
    <citation type="submission" date="2021-06" db="EMBL/GenBank/DDBJ databases">
        <title>Caerostris extrusa draft genome.</title>
        <authorList>
            <person name="Kono N."/>
            <person name="Arakawa K."/>
        </authorList>
    </citation>
    <scope>NUCLEOTIDE SEQUENCE [LARGE SCALE GENOMIC DNA]</scope>
</reference>
<protein>
    <submittedName>
        <fullName evidence="1">Uncharacterized protein</fullName>
    </submittedName>
</protein>
<organism evidence="1 2">
    <name type="scientific">Caerostris extrusa</name>
    <name type="common">Bark spider</name>
    <name type="synonym">Caerostris bankana</name>
    <dbReference type="NCBI Taxonomy" id="172846"/>
    <lineage>
        <taxon>Eukaryota</taxon>
        <taxon>Metazoa</taxon>
        <taxon>Ecdysozoa</taxon>
        <taxon>Arthropoda</taxon>
        <taxon>Chelicerata</taxon>
        <taxon>Arachnida</taxon>
        <taxon>Araneae</taxon>
        <taxon>Araneomorphae</taxon>
        <taxon>Entelegynae</taxon>
        <taxon>Araneoidea</taxon>
        <taxon>Araneidae</taxon>
        <taxon>Caerostris</taxon>
    </lineage>
</organism>
<evidence type="ECO:0000313" key="1">
    <source>
        <dbReference type="EMBL" id="GIY01193.1"/>
    </source>
</evidence>
<keyword evidence="2" id="KW-1185">Reference proteome</keyword>
<name>A0AAV4PU87_CAEEX</name>